<comment type="caution">
    <text evidence="6">The sequence shown here is derived from an EMBL/GenBank/DDBJ whole genome shotgun (WGS) entry which is preliminary data.</text>
</comment>
<evidence type="ECO:0000256" key="2">
    <source>
        <dbReference type="ARBA" id="ARBA00023125"/>
    </source>
</evidence>
<dbReference type="EMBL" id="BAAAGS010000067">
    <property type="protein sequence ID" value="GAA0555468.1"/>
    <property type="molecule type" value="Genomic_DNA"/>
</dbReference>
<evidence type="ECO:0000256" key="3">
    <source>
        <dbReference type="ARBA" id="ARBA00023163"/>
    </source>
</evidence>
<feature type="DNA-binding region" description="H-T-H motif" evidence="4">
    <location>
        <begin position="29"/>
        <end position="48"/>
    </location>
</feature>
<sequence length="191" mass="20434">MSASSQQPRLQLVAGAADMIRRRGLNATSIREVAKHAQAPLGSTYHYFPGGKRQLAGEAVRFAGETVSELLRKNLDAGPVEGLRALLDLWREILTGTDFQAGCPVLAVSVEEQDDEGAEVRAAAAEVFGGWESLLADSLRQHGCDAERAPQLATLVVSAFEGAVVMCRAQRSTRALDHVGERLEALIAAEV</sequence>
<evidence type="ECO:0000313" key="6">
    <source>
        <dbReference type="EMBL" id="GAA0555468.1"/>
    </source>
</evidence>
<dbReference type="InterPro" id="IPR001647">
    <property type="entry name" value="HTH_TetR"/>
</dbReference>
<organism evidence="6 7">
    <name type="scientific">Saccharopolyspora erythraea</name>
    <name type="common">Streptomyces erythraeus</name>
    <dbReference type="NCBI Taxonomy" id="1836"/>
    <lineage>
        <taxon>Bacteria</taxon>
        <taxon>Bacillati</taxon>
        <taxon>Actinomycetota</taxon>
        <taxon>Actinomycetes</taxon>
        <taxon>Pseudonocardiales</taxon>
        <taxon>Pseudonocardiaceae</taxon>
        <taxon>Saccharopolyspora</taxon>
    </lineage>
</organism>
<dbReference type="SUPFAM" id="SSF46689">
    <property type="entry name" value="Homeodomain-like"/>
    <property type="match status" value="1"/>
</dbReference>
<dbReference type="PANTHER" id="PTHR47506:SF3">
    <property type="entry name" value="HTH-TYPE TRANSCRIPTIONAL REGULATOR LMRA"/>
    <property type="match status" value="1"/>
</dbReference>
<dbReference type="SUPFAM" id="SSF48498">
    <property type="entry name" value="Tetracyclin repressor-like, C-terminal domain"/>
    <property type="match status" value="1"/>
</dbReference>
<keyword evidence="1" id="KW-0805">Transcription regulation</keyword>
<dbReference type="InterPro" id="IPR054156">
    <property type="entry name" value="YxaF_TetR_C"/>
</dbReference>
<dbReference type="InterPro" id="IPR009057">
    <property type="entry name" value="Homeodomain-like_sf"/>
</dbReference>
<dbReference type="Pfam" id="PF21993">
    <property type="entry name" value="TetR_C_13_2"/>
    <property type="match status" value="1"/>
</dbReference>
<keyword evidence="7" id="KW-1185">Reference proteome</keyword>
<evidence type="ECO:0000256" key="1">
    <source>
        <dbReference type="ARBA" id="ARBA00023015"/>
    </source>
</evidence>
<protein>
    <submittedName>
        <fullName evidence="6">TetR/AcrR family transcriptional regulator</fullName>
    </submittedName>
</protein>
<dbReference type="PROSITE" id="PS50977">
    <property type="entry name" value="HTH_TETR_2"/>
    <property type="match status" value="1"/>
</dbReference>
<dbReference type="InterPro" id="IPR036271">
    <property type="entry name" value="Tet_transcr_reg_TetR-rel_C_sf"/>
</dbReference>
<reference evidence="7" key="1">
    <citation type="journal article" date="2019" name="Int. J. Syst. Evol. Microbiol.">
        <title>The Global Catalogue of Microorganisms (GCM) 10K type strain sequencing project: providing services to taxonomists for standard genome sequencing and annotation.</title>
        <authorList>
            <consortium name="The Broad Institute Genomics Platform"/>
            <consortium name="The Broad Institute Genome Sequencing Center for Infectious Disease"/>
            <person name="Wu L."/>
            <person name="Ma J."/>
        </authorList>
    </citation>
    <scope>NUCLEOTIDE SEQUENCE [LARGE SCALE GENOMIC DNA]</scope>
    <source>
        <strain evidence="7">JCM 10303</strain>
    </source>
</reference>
<dbReference type="RefSeq" id="WP_009949367.1">
    <property type="nucleotide sequence ID" value="NZ_BAAAGS010000067.1"/>
</dbReference>
<name>A0ABP3NWY9_SACER</name>
<gene>
    <name evidence="6" type="ORF">GCM10009533_61640</name>
</gene>
<accession>A0ABP3NWY9</accession>
<feature type="domain" description="HTH tetR-type" evidence="5">
    <location>
        <begin position="6"/>
        <end position="66"/>
    </location>
</feature>
<evidence type="ECO:0000259" key="5">
    <source>
        <dbReference type="PROSITE" id="PS50977"/>
    </source>
</evidence>
<dbReference type="PANTHER" id="PTHR47506">
    <property type="entry name" value="TRANSCRIPTIONAL REGULATORY PROTEIN"/>
    <property type="match status" value="1"/>
</dbReference>
<evidence type="ECO:0000313" key="7">
    <source>
        <dbReference type="Proteomes" id="UP001500729"/>
    </source>
</evidence>
<dbReference type="Proteomes" id="UP001500729">
    <property type="component" value="Unassembled WGS sequence"/>
</dbReference>
<dbReference type="Pfam" id="PF00440">
    <property type="entry name" value="TetR_N"/>
    <property type="match status" value="1"/>
</dbReference>
<keyword evidence="2 4" id="KW-0238">DNA-binding</keyword>
<keyword evidence="3" id="KW-0804">Transcription</keyword>
<dbReference type="Gene3D" id="1.10.357.10">
    <property type="entry name" value="Tetracycline Repressor, domain 2"/>
    <property type="match status" value="1"/>
</dbReference>
<evidence type="ECO:0000256" key="4">
    <source>
        <dbReference type="PROSITE-ProRule" id="PRU00335"/>
    </source>
</evidence>
<proteinExistence type="predicted"/>